<evidence type="ECO:0000256" key="6">
    <source>
        <dbReference type="ARBA" id="ARBA00022989"/>
    </source>
</evidence>
<dbReference type="Pfam" id="PF02080">
    <property type="entry name" value="TrkA_C"/>
    <property type="match status" value="1"/>
</dbReference>
<keyword evidence="5 9" id="KW-0812">Transmembrane</keyword>
<keyword evidence="7" id="KW-0406">Ion transport</keyword>
<comment type="caution">
    <text evidence="11">The sequence shown here is derived from an EMBL/GenBank/DDBJ whole genome shotgun (WGS) entry which is preliminary data.</text>
</comment>
<feature type="transmembrane region" description="Helical" evidence="9">
    <location>
        <begin position="58"/>
        <end position="77"/>
    </location>
</feature>
<keyword evidence="2" id="KW-0813">Transport</keyword>
<evidence type="ECO:0000256" key="3">
    <source>
        <dbReference type="ARBA" id="ARBA00022449"/>
    </source>
</evidence>
<feature type="domain" description="RCK C-terminal" evidence="10">
    <location>
        <begin position="400"/>
        <end position="481"/>
    </location>
</feature>
<gene>
    <name evidence="11" type="ORF">J2S03_001170</name>
</gene>
<dbReference type="PANTHER" id="PTHR32507:SF7">
    <property type="entry name" value="K(+)_H(+) ANTIPORTER NHAP2"/>
    <property type="match status" value="1"/>
</dbReference>
<dbReference type="NCBIfam" id="NF003716">
    <property type="entry name" value="PRK05326.1-3"/>
    <property type="match status" value="1"/>
</dbReference>
<dbReference type="InterPro" id="IPR038770">
    <property type="entry name" value="Na+/solute_symporter_sf"/>
</dbReference>
<dbReference type="Gene3D" id="3.30.70.1450">
    <property type="entry name" value="Regulator of K+ conductance, C-terminal domain"/>
    <property type="match status" value="1"/>
</dbReference>
<evidence type="ECO:0000313" key="12">
    <source>
        <dbReference type="Proteomes" id="UP001232973"/>
    </source>
</evidence>
<dbReference type="Gene3D" id="1.20.1530.20">
    <property type="match status" value="1"/>
</dbReference>
<evidence type="ECO:0000259" key="10">
    <source>
        <dbReference type="PROSITE" id="PS51202"/>
    </source>
</evidence>
<feature type="transmembrane region" description="Helical" evidence="9">
    <location>
        <begin position="227"/>
        <end position="251"/>
    </location>
</feature>
<organism evidence="11 12">
    <name type="scientific">Alicyclobacillus cycloheptanicus</name>
    <dbReference type="NCBI Taxonomy" id="1457"/>
    <lineage>
        <taxon>Bacteria</taxon>
        <taxon>Bacillati</taxon>
        <taxon>Bacillota</taxon>
        <taxon>Bacilli</taxon>
        <taxon>Bacillales</taxon>
        <taxon>Alicyclobacillaceae</taxon>
        <taxon>Alicyclobacillus</taxon>
    </lineage>
</organism>
<dbReference type="InterPro" id="IPR006153">
    <property type="entry name" value="Cation/H_exchanger_TM"/>
</dbReference>
<dbReference type="Proteomes" id="UP001232973">
    <property type="component" value="Unassembled WGS sequence"/>
</dbReference>
<evidence type="ECO:0000313" key="11">
    <source>
        <dbReference type="EMBL" id="MDQ0189350.1"/>
    </source>
</evidence>
<feature type="transmembrane region" description="Helical" evidence="9">
    <location>
        <begin position="159"/>
        <end position="179"/>
    </location>
</feature>
<dbReference type="RefSeq" id="WP_274456013.1">
    <property type="nucleotide sequence ID" value="NZ_CP067097.1"/>
</dbReference>
<protein>
    <submittedName>
        <fullName evidence="11">Cell volume regulation protein A</fullName>
    </submittedName>
</protein>
<dbReference type="InterPro" id="IPR006037">
    <property type="entry name" value="RCK_C"/>
</dbReference>
<evidence type="ECO:0000256" key="1">
    <source>
        <dbReference type="ARBA" id="ARBA00004651"/>
    </source>
</evidence>
<evidence type="ECO:0000256" key="7">
    <source>
        <dbReference type="ARBA" id="ARBA00023065"/>
    </source>
</evidence>
<evidence type="ECO:0000256" key="9">
    <source>
        <dbReference type="SAM" id="Phobius"/>
    </source>
</evidence>
<evidence type="ECO:0000256" key="8">
    <source>
        <dbReference type="ARBA" id="ARBA00023136"/>
    </source>
</evidence>
<keyword evidence="12" id="KW-1185">Reference proteome</keyword>
<proteinExistence type="predicted"/>
<keyword evidence="8 9" id="KW-0472">Membrane</keyword>
<feature type="transmembrane region" description="Helical" evidence="9">
    <location>
        <begin position="272"/>
        <end position="291"/>
    </location>
</feature>
<sequence length="491" mass="52833">MESVLLLLSVILLAGVWAARVGSRLGLPVLIVFVAIGVLLGPGGFHIASAVPLTWAHAIGYVALILILFEGGLHTSIERIRGVWAPALSLATVGVLLSSLVMGALAYFLLRLPFYPSALLGVAVSSTDAASVFTMLGGQPLRKRLVDVLEVESGTNDPMAFFLTLVLIQWSVHGTGPFWTATGAVLGTFALQMLVGLAVGIATGYLGSFANQRIKLDTGGLYPTLSLAFALLSFAVANLLHGSGFLSVYVASVVMGNRRMEHRHSIMRFHEGLAWTMHILMFVVLGLEMVPHRLVTIFLPGIGLALGALVFARPFAVWLSTLGMGFHWREKLFLSWAGLRGAVPIVLVLTATLAPGYTPNTMMDAVFFVVLASTLVQGLTVKPFAHKLSLLEPSPSEGLIELVAIARENAIVVPIEIAPESRLIDRKMVDIPFPDNTLCYAIVRDNRVIVPRGATRLKAADHLLVLSDRRHVDELRALFEGEVVGHPAFLP</sequence>
<feature type="transmembrane region" description="Helical" evidence="9">
    <location>
        <begin position="297"/>
        <end position="320"/>
    </location>
</feature>
<evidence type="ECO:0000256" key="4">
    <source>
        <dbReference type="ARBA" id="ARBA00022475"/>
    </source>
</evidence>
<keyword evidence="6 9" id="KW-1133">Transmembrane helix</keyword>
<dbReference type="PANTHER" id="PTHR32507">
    <property type="entry name" value="NA(+)/H(+) ANTIPORTER 1"/>
    <property type="match status" value="1"/>
</dbReference>
<evidence type="ECO:0000256" key="5">
    <source>
        <dbReference type="ARBA" id="ARBA00022692"/>
    </source>
</evidence>
<comment type="subcellular location">
    <subcellularLocation>
        <location evidence="1">Cell membrane</location>
        <topology evidence="1">Multi-pass membrane protein</topology>
    </subcellularLocation>
</comment>
<keyword evidence="4" id="KW-1003">Cell membrane</keyword>
<name>A0ABT9XGW9_9BACL</name>
<keyword evidence="3" id="KW-0050">Antiport</keyword>
<dbReference type="Pfam" id="PF00999">
    <property type="entry name" value="Na_H_Exchanger"/>
    <property type="match status" value="1"/>
</dbReference>
<dbReference type="InterPro" id="IPR036721">
    <property type="entry name" value="RCK_C_sf"/>
</dbReference>
<accession>A0ABT9XGW9</accession>
<dbReference type="EMBL" id="JAUSTP010000006">
    <property type="protein sequence ID" value="MDQ0189350.1"/>
    <property type="molecule type" value="Genomic_DNA"/>
</dbReference>
<reference evidence="11 12" key="1">
    <citation type="submission" date="2023-07" db="EMBL/GenBank/DDBJ databases">
        <title>Genomic Encyclopedia of Type Strains, Phase IV (KMG-IV): sequencing the most valuable type-strain genomes for metagenomic binning, comparative biology and taxonomic classification.</title>
        <authorList>
            <person name="Goeker M."/>
        </authorList>
    </citation>
    <scope>NUCLEOTIDE SEQUENCE [LARGE SCALE GENOMIC DNA]</scope>
    <source>
        <strain evidence="11 12">DSM 4006</strain>
    </source>
</reference>
<feature type="transmembrane region" description="Helical" evidence="9">
    <location>
        <begin position="28"/>
        <end position="51"/>
    </location>
</feature>
<feature type="transmembrane region" description="Helical" evidence="9">
    <location>
        <begin position="186"/>
        <end position="207"/>
    </location>
</feature>
<dbReference type="PROSITE" id="PS51202">
    <property type="entry name" value="RCK_C"/>
    <property type="match status" value="1"/>
</dbReference>
<evidence type="ECO:0000256" key="2">
    <source>
        <dbReference type="ARBA" id="ARBA00022448"/>
    </source>
</evidence>
<dbReference type="NCBIfam" id="NF003715">
    <property type="entry name" value="PRK05326.1-2"/>
    <property type="match status" value="1"/>
</dbReference>
<feature type="transmembrane region" description="Helical" evidence="9">
    <location>
        <begin position="83"/>
        <end position="110"/>
    </location>
</feature>
<feature type="transmembrane region" description="Helical" evidence="9">
    <location>
        <begin position="332"/>
        <end position="353"/>
    </location>
</feature>
<dbReference type="SUPFAM" id="SSF116726">
    <property type="entry name" value="TrkA C-terminal domain-like"/>
    <property type="match status" value="1"/>
</dbReference>